<evidence type="ECO:0000313" key="3">
    <source>
        <dbReference type="EMBL" id="KAK4769250.1"/>
    </source>
</evidence>
<feature type="coiled-coil region" evidence="1">
    <location>
        <begin position="110"/>
        <end position="148"/>
    </location>
</feature>
<evidence type="ECO:0000256" key="2">
    <source>
        <dbReference type="SAM" id="MobiDB-lite"/>
    </source>
</evidence>
<keyword evidence="4" id="KW-1185">Reference proteome</keyword>
<dbReference type="EMBL" id="JAXQNO010000021">
    <property type="protein sequence ID" value="KAK4769250.1"/>
    <property type="molecule type" value="Genomic_DNA"/>
</dbReference>
<dbReference type="AlphaFoldDB" id="A0AAN7QM58"/>
<dbReference type="PANTHER" id="PTHR47587:SF2">
    <property type="entry name" value="OS05G0103500 PROTEIN"/>
    <property type="match status" value="1"/>
</dbReference>
<keyword evidence="1" id="KW-0175">Coiled coil</keyword>
<accession>A0AAN7QM58</accession>
<dbReference type="PANTHER" id="PTHR47587">
    <property type="entry name" value="OS05G0103500 PROTEIN"/>
    <property type="match status" value="1"/>
</dbReference>
<comment type="caution">
    <text evidence="3">The sequence shown here is derived from an EMBL/GenBank/DDBJ whole genome shotgun (WGS) entry which is preliminary data.</text>
</comment>
<dbReference type="Proteomes" id="UP001346149">
    <property type="component" value="Unassembled WGS sequence"/>
</dbReference>
<feature type="region of interest" description="Disordered" evidence="2">
    <location>
        <begin position="43"/>
        <end position="77"/>
    </location>
</feature>
<evidence type="ECO:0000313" key="4">
    <source>
        <dbReference type="Proteomes" id="UP001346149"/>
    </source>
</evidence>
<feature type="compositionally biased region" description="Polar residues" evidence="2">
    <location>
        <begin position="65"/>
        <end position="74"/>
    </location>
</feature>
<sequence length="203" mass="22658">MNLYLWLNSVDFPRTFSGSLFGSSCAMGDFTVQMSNELVDRLLGSGEKKKKPRKIKPKVSKEPQRPSSVVNAKTKSAEPGVLKPPLAVWPLQPPQFHPAPPPAVSSLAEIEAIRSLLRESESVVEKLQKQEENIVQEVTQRAKDLRDKEFKLPNQKPMPCLAESSACLECYKEHSKDPLKCSHLVKSFADCARRARQQASSTD</sequence>
<gene>
    <name evidence="3" type="ORF">SAY86_027400</name>
</gene>
<evidence type="ECO:0000256" key="1">
    <source>
        <dbReference type="SAM" id="Coils"/>
    </source>
</evidence>
<protein>
    <submittedName>
        <fullName evidence="3">Uncharacterized protein</fullName>
    </submittedName>
</protein>
<proteinExistence type="predicted"/>
<name>A0AAN7QM58_TRANT</name>
<feature type="compositionally biased region" description="Basic residues" evidence="2">
    <location>
        <begin position="48"/>
        <end position="58"/>
    </location>
</feature>
<reference evidence="3 4" key="1">
    <citation type="journal article" date="2023" name="Hortic Res">
        <title>Pangenome of water caltrop reveals structural variations and asymmetric subgenome divergence after allopolyploidization.</title>
        <authorList>
            <person name="Zhang X."/>
            <person name="Chen Y."/>
            <person name="Wang L."/>
            <person name="Yuan Y."/>
            <person name="Fang M."/>
            <person name="Shi L."/>
            <person name="Lu R."/>
            <person name="Comes H.P."/>
            <person name="Ma Y."/>
            <person name="Chen Y."/>
            <person name="Huang G."/>
            <person name="Zhou Y."/>
            <person name="Zheng Z."/>
            <person name="Qiu Y."/>
        </authorList>
    </citation>
    <scope>NUCLEOTIDE SEQUENCE [LARGE SCALE GENOMIC DNA]</scope>
    <source>
        <strain evidence="3">F231</strain>
    </source>
</reference>
<organism evidence="3 4">
    <name type="scientific">Trapa natans</name>
    <name type="common">Water chestnut</name>
    <dbReference type="NCBI Taxonomy" id="22666"/>
    <lineage>
        <taxon>Eukaryota</taxon>
        <taxon>Viridiplantae</taxon>
        <taxon>Streptophyta</taxon>
        <taxon>Embryophyta</taxon>
        <taxon>Tracheophyta</taxon>
        <taxon>Spermatophyta</taxon>
        <taxon>Magnoliopsida</taxon>
        <taxon>eudicotyledons</taxon>
        <taxon>Gunneridae</taxon>
        <taxon>Pentapetalae</taxon>
        <taxon>rosids</taxon>
        <taxon>malvids</taxon>
        <taxon>Myrtales</taxon>
        <taxon>Lythraceae</taxon>
        <taxon>Trapa</taxon>
    </lineage>
</organism>